<dbReference type="Proteomes" id="UP000410492">
    <property type="component" value="Unassembled WGS sequence"/>
</dbReference>
<protein>
    <submittedName>
        <fullName evidence="2">Uncharacterized protein</fullName>
    </submittedName>
</protein>
<feature type="non-terminal residue" evidence="2">
    <location>
        <position position="1"/>
    </location>
</feature>
<evidence type="ECO:0000313" key="2">
    <source>
        <dbReference type="EMBL" id="VEN39886.1"/>
    </source>
</evidence>
<reference evidence="2 3" key="1">
    <citation type="submission" date="2019-01" db="EMBL/GenBank/DDBJ databases">
        <authorList>
            <person name="Sayadi A."/>
        </authorList>
    </citation>
    <scope>NUCLEOTIDE SEQUENCE [LARGE SCALE GENOMIC DNA]</scope>
</reference>
<dbReference type="OrthoDB" id="73890at2759"/>
<keyword evidence="1" id="KW-0812">Transmembrane</keyword>
<evidence type="ECO:0000256" key="1">
    <source>
        <dbReference type="SAM" id="Phobius"/>
    </source>
</evidence>
<keyword evidence="3" id="KW-1185">Reference proteome</keyword>
<evidence type="ECO:0000313" key="3">
    <source>
        <dbReference type="Proteomes" id="UP000410492"/>
    </source>
</evidence>
<accession>A0A653BX72</accession>
<sequence length="117" mass="13591">FYIIISFVYIVVFTVNHSFSRFTVSLLIILGFILIIHCYILYFSIENLPTTLIILNMASNNDYCCVPQCNSWAKKLPQIACAWSGRKSIVSDKYNIRLILYLKCLVSQQQFLDVMYS</sequence>
<gene>
    <name evidence="2" type="ORF">CALMAC_LOCUS4245</name>
</gene>
<feature type="transmembrane region" description="Helical" evidence="1">
    <location>
        <begin position="22"/>
        <end position="42"/>
    </location>
</feature>
<name>A0A653BX72_CALMS</name>
<dbReference type="AlphaFoldDB" id="A0A653BX72"/>
<proteinExistence type="predicted"/>
<organism evidence="2 3">
    <name type="scientific">Callosobruchus maculatus</name>
    <name type="common">Southern cowpea weevil</name>
    <name type="synonym">Pulse bruchid</name>
    <dbReference type="NCBI Taxonomy" id="64391"/>
    <lineage>
        <taxon>Eukaryota</taxon>
        <taxon>Metazoa</taxon>
        <taxon>Ecdysozoa</taxon>
        <taxon>Arthropoda</taxon>
        <taxon>Hexapoda</taxon>
        <taxon>Insecta</taxon>
        <taxon>Pterygota</taxon>
        <taxon>Neoptera</taxon>
        <taxon>Endopterygota</taxon>
        <taxon>Coleoptera</taxon>
        <taxon>Polyphaga</taxon>
        <taxon>Cucujiformia</taxon>
        <taxon>Chrysomeloidea</taxon>
        <taxon>Chrysomelidae</taxon>
        <taxon>Bruchinae</taxon>
        <taxon>Bruchini</taxon>
        <taxon>Callosobruchus</taxon>
    </lineage>
</organism>
<keyword evidence="1" id="KW-0472">Membrane</keyword>
<keyword evidence="1" id="KW-1133">Transmembrane helix</keyword>
<dbReference type="EMBL" id="CAACVG010006049">
    <property type="protein sequence ID" value="VEN39886.1"/>
    <property type="molecule type" value="Genomic_DNA"/>
</dbReference>